<evidence type="ECO:0000256" key="3">
    <source>
        <dbReference type="SAM" id="MobiDB-lite"/>
    </source>
</evidence>
<dbReference type="Pfam" id="PF25555">
    <property type="entry name" value="RAB3A-like_C"/>
    <property type="match status" value="1"/>
</dbReference>
<keyword evidence="5" id="KW-0808">Transferase</keyword>
<dbReference type="InterPro" id="IPR009449">
    <property type="entry name" value="Sec2_N"/>
</dbReference>
<feature type="compositionally biased region" description="Polar residues" evidence="3">
    <location>
        <begin position="320"/>
        <end position="335"/>
    </location>
</feature>
<dbReference type="GO" id="GO:0006887">
    <property type="term" value="P:exocytosis"/>
    <property type="evidence" value="ECO:0007669"/>
    <property type="project" value="TreeGrafter"/>
</dbReference>
<dbReference type="Proteomes" id="UP000311919">
    <property type="component" value="Unassembled WGS sequence"/>
</dbReference>
<evidence type="ECO:0000256" key="2">
    <source>
        <dbReference type="ARBA" id="ARBA00025794"/>
    </source>
</evidence>
<dbReference type="Pfam" id="PF06428">
    <property type="entry name" value="Sec2p"/>
    <property type="match status" value="1"/>
</dbReference>
<comment type="similarity">
    <text evidence="2">Belongs to the SEC2 family.</text>
</comment>
<keyword evidence="1" id="KW-0175">Coiled coil</keyword>
<dbReference type="GO" id="GO:0005085">
    <property type="term" value="F:guanyl-nucleotide exchange factor activity"/>
    <property type="evidence" value="ECO:0007669"/>
    <property type="project" value="InterPro"/>
</dbReference>
<keyword evidence="5" id="KW-0032">Aminotransferase</keyword>
<dbReference type="Gene3D" id="1.20.5.4880">
    <property type="match status" value="1"/>
</dbReference>
<dbReference type="GO" id="GO:0008483">
    <property type="term" value="F:transaminase activity"/>
    <property type="evidence" value="ECO:0007669"/>
    <property type="project" value="UniProtKB-KW"/>
</dbReference>
<dbReference type="EMBL" id="SKCS01000084">
    <property type="protein sequence ID" value="TNN18145.1"/>
    <property type="molecule type" value="Genomic_DNA"/>
</dbReference>
<proteinExistence type="inferred from homology"/>
<gene>
    <name evidence="5" type="ORF">EWB00_010774</name>
</gene>
<feature type="domain" description="GDP/GTP exchange factor Sec2 N-terminal" evidence="4">
    <location>
        <begin position="17"/>
        <end position="101"/>
    </location>
</feature>
<name>A0A4Z2DNQ4_SCHJA</name>
<dbReference type="PANTHER" id="PTHR14430">
    <property type="entry name" value="RABIN3-RELATED"/>
    <property type="match status" value="1"/>
</dbReference>
<comment type="caution">
    <text evidence="5">The sequence shown here is derived from an EMBL/GenBank/DDBJ whole genome shotgun (WGS) entry which is preliminary data.</text>
</comment>
<reference evidence="5 6" key="1">
    <citation type="submission" date="2019-03" db="EMBL/GenBank/DDBJ databases">
        <title>An improved genome assembly of the fluke Schistosoma japonicum.</title>
        <authorList>
            <person name="Hu W."/>
            <person name="Luo F."/>
            <person name="Yin M."/>
            <person name="Mo X."/>
            <person name="Sun C."/>
            <person name="Wu Q."/>
            <person name="Zhu B."/>
            <person name="Xiang M."/>
            <person name="Wang J."/>
            <person name="Wang Y."/>
            <person name="Zhang T."/>
            <person name="Xu B."/>
            <person name="Zheng H."/>
            <person name="Feng Z."/>
        </authorList>
    </citation>
    <scope>NUCLEOTIDE SEQUENCE [LARGE SCALE GENOMIC DNA]</scope>
    <source>
        <strain evidence="5">HuSjv2</strain>
        <tissue evidence="5">Worms</tissue>
    </source>
</reference>
<organism evidence="5 6">
    <name type="scientific">Schistosoma japonicum</name>
    <name type="common">Blood fluke</name>
    <dbReference type="NCBI Taxonomy" id="6182"/>
    <lineage>
        <taxon>Eukaryota</taxon>
        <taxon>Metazoa</taxon>
        <taxon>Spiralia</taxon>
        <taxon>Lophotrochozoa</taxon>
        <taxon>Platyhelminthes</taxon>
        <taxon>Trematoda</taxon>
        <taxon>Digenea</taxon>
        <taxon>Strigeidida</taxon>
        <taxon>Schistosomatoidea</taxon>
        <taxon>Schistosomatidae</taxon>
        <taxon>Schistosoma</taxon>
    </lineage>
</organism>
<feature type="region of interest" description="Disordered" evidence="3">
    <location>
        <begin position="320"/>
        <end position="355"/>
    </location>
</feature>
<dbReference type="STRING" id="6182.A0A4Z2DNQ4"/>
<evidence type="ECO:0000256" key="1">
    <source>
        <dbReference type="ARBA" id="ARBA00023054"/>
    </source>
</evidence>
<dbReference type="GO" id="GO:0070319">
    <property type="term" value="C:Golgi to plasma membrane transport vesicle"/>
    <property type="evidence" value="ECO:0007669"/>
    <property type="project" value="TreeGrafter"/>
</dbReference>
<accession>A0A4Z2DNQ4</accession>
<dbReference type="PANTHER" id="PTHR14430:SF0">
    <property type="entry name" value="SEC2P DOMAIN-CONTAINING PROTEIN"/>
    <property type="match status" value="1"/>
</dbReference>
<sequence>MKYCAMSADETRNMNCSDTISLEEKTKLALEENVSLKSYIERMNNECMELTATLFEEANKMVNDALSKQYYANRRAEEKMQENEVLRSELRALKILVTELSSDVANQKIRNTLSSTRMKYDNIACNKSPEVYRKMATSNILDPKRNHKRNTGLEQFSRRDLLTAVISNKPSKNHLDIDAFEEFLEWIQNDCPLKLPSIAFTELNEQLCSHESTDKVDKRDLLDKETNEQVTKINTLNRALDLTGQNEINDVKTSSCIIKDKYTGNNNAPSLPSDSIMSSLENRQLEKDLIDISTDKAENASIISGSKHSTNIIRTIVIRSTTPNSNQNNGAGQEPSNDSSNNDDSQPKSASGVSSHSLVIKNHHNIIKSVNLRHISPNECSSKFIHRLFVQDIKPCFDNVNRQLISSIYRALPELGLEITPIIPKTSGNSVHDNKGADERKSASHEPCALMSSYEAMFHMKIRTPNSNETECKISSPARDRIVTVVNLFQYLSIIKRGLDSSPTLGDNRRNGNYIDNKSNITSIQTKNENDLTVNEVDNNTTRSKMREQQFRTIQRHRLNIGLARLGYGAPDIE</sequence>
<evidence type="ECO:0000313" key="5">
    <source>
        <dbReference type="EMBL" id="TNN18145.1"/>
    </source>
</evidence>
<dbReference type="CDD" id="cd21044">
    <property type="entry name" value="Rab11BD_RAB3IP_like"/>
    <property type="match status" value="1"/>
</dbReference>
<protein>
    <submittedName>
        <fullName evidence="5">Glucosamine-fructose-6-phosphate aminotransferase isoform 1</fullName>
    </submittedName>
</protein>
<dbReference type="InterPro" id="IPR040351">
    <property type="entry name" value="RAB3IL/RAB3IP/Sec2"/>
</dbReference>
<dbReference type="AlphaFoldDB" id="A0A4Z2DNQ4"/>
<dbReference type="SUPFAM" id="SSF144284">
    <property type="entry name" value="Sec2 N-terminal region"/>
    <property type="match status" value="1"/>
</dbReference>
<evidence type="ECO:0000259" key="4">
    <source>
        <dbReference type="Pfam" id="PF06428"/>
    </source>
</evidence>
<dbReference type="OrthoDB" id="5560525at2759"/>
<keyword evidence="6" id="KW-1185">Reference proteome</keyword>
<evidence type="ECO:0000313" key="6">
    <source>
        <dbReference type="Proteomes" id="UP000311919"/>
    </source>
</evidence>